<evidence type="ECO:0000313" key="1">
    <source>
        <dbReference type="EMBL" id="CAH6248057.1"/>
    </source>
</evidence>
<organism evidence="1 2">
    <name type="scientific">Enterobacter agglomerans</name>
    <name type="common">Erwinia herbicola</name>
    <name type="synonym">Pantoea agglomerans</name>
    <dbReference type="NCBI Taxonomy" id="549"/>
    <lineage>
        <taxon>Bacteria</taxon>
        <taxon>Pseudomonadati</taxon>
        <taxon>Pseudomonadota</taxon>
        <taxon>Gammaproteobacteria</taxon>
        <taxon>Enterobacterales</taxon>
        <taxon>Erwiniaceae</taxon>
        <taxon>Pantoea</taxon>
        <taxon>Pantoea agglomerans group</taxon>
    </lineage>
</organism>
<evidence type="ECO:0000313" key="2">
    <source>
        <dbReference type="Proteomes" id="UP001158961"/>
    </source>
</evidence>
<sequence>MFLLPDGQGRLKNGERKSGCVVSDILMMLGRPDSDIKAAFCFRISSRKAGARKPLWPHHRAFPVNFAAMVHTHVR</sequence>
<protein>
    <submittedName>
        <fullName evidence="1">Uncharacterized protein</fullName>
    </submittedName>
</protein>
<dbReference type="Proteomes" id="UP001158961">
    <property type="component" value="Chromosome"/>
</dbReference>
<reference evidence="1" key="1">
    <citation type="submission" date="2022-05" db="EMBL/GenBank/DDBJ databases">
        <authorList>
            <person name="Pothier F. J."/>
        </authorList>
    </citation>
    <scope>NUCLEOTIDE SEQUENCE</scope>
    <source>
        <strain evidence="1">DAPP-PG734</strain>
    </source>
</reference>
<proteinExistence type="predicted"/>
<dbReference type="AlphaFoldDB" id="A0AAN2K5C0"/>
<name>A0AAN2K5C0_ENTAG</name>
<dbReference type="EMBL" id="OW970315">
    <property type="protein sequence ID" value="CAH6248057.1"/>
    <property type="molecule type" value="Genomic_DNA"/>
</dbReference>
<gene>
    <name evidence="1" type="ORF">DAPPPG734_07585</name>
</gene>
<accession>A0AAN2K5C0</accession>